<dbReference type="InterPro" id="IPR013709">
    <property type="entry name" value="2-isopropylmalate_synth_dimer"/>
</dbReference>
<dbReference type="GeneID" id="36102918"/>
<dbReference type="GO" id="GO:0009098">
    <property type="term" value="P:L-leucine biosynthetic process"/>
    <property type="evidence" value="ECO:0007669"/>
    <property type="project" value="InterPro"/>
</dbReference>
<dbReference type="EC" id="2.3.3.21" evidence="7"/>
<feature type="domain" description="Pyruvate carboxyltransferase" evidence="9">
    <location>
        <begin position="2"/>
        <end position="253"/>
    </location>
</feature>
<keyword evidence="5 7" id="KW-0808">Transferase</keyword>
<evidence type="ECO:0000256" key="6">
    <source>
        <dbReference type="ARBA" id="ARBA00023304"/>
    </source>
</evidence>
<organism evidence="10 13">
    <name type="scientific">Methanococcus maripaludis</name>
    <name type="common">Methanococcus deltae</name>
    <dbReference type="NCBI Taxonomy" id="39152"/>
    <lineage>
        <taxon>Archaea</taxon>
        <taxon>Methanobacteriati</taxon>
        <taxon>Methanobacteriota</taxon>
        <taxon>Methanomada group</taxon>
        <taxon>Methanococci</taxon>
        <taxon>Methanococcales</taxon>
        <taxon>Methanococcaceae</taxon>
        <taxon>Methanococcus</taxon>
    </lineage>
</organism>
<dbReference type="FunFam" id="3.20.20.70:FF:000010">
    <property type="entry name" value="2-isopropylmalate synthase"/>
    <property type="match status" value="1"/>
</dbReference>
<gene>
    <name evidence="10" type="primary">leuA_3</name>
    <name evidence="7" type="synonym">cimA</name>
    <name evidence="11" type="ORF">HNP94_000716</name>
    <name evidence="12" type="ORF">HNP96_000299</name>
    <name evidence="10" type="ORF">MMJJ_18360</name>
</gene>
<evidence type="ECO:0000256" key="5">
    <source>
        <dbReference type="ARBA" id="ARBA00022679"/>
    </source>
</evidence>
<dbReference type="GO" id="GO:0009097">
    <property type="term" value="P:isoleucine biosynthetic process"/>
    <property type="evidence" value="ECO:0007669"/>
    <property type="project" value="UniProtKB-UniRule"/>
</dbReference>
<dbReference type="FunFam" id="1.10.238.260:FF:000001">
    <property type="entry name" value="2-isopropylmalate synthase"/>
    <property type="match status" value="1"/>
</dbReference>
<proteinExistence type="inferred from homology"/>
<evidence type="ECO:0000256" key="8">
    <source>
        <dbReference type="RuleBase" id="RU003523"/>
    </source>
</evidence>
<dbReference type="InterPro" id="IPR054691">
    <property type="entry name" value="LeuA/HCS_post-cat"/>
</dbReference>
<comment type="catalytic activity">
    <reaction evidence="7">
        <text>pyruvate + acetyl-CoA + H2O = (3R)-citramalate + CoA + H(+)</text>
        <dbReference type="Rhea" id="RHEA:19045"/>
        <dbReference type="ChEBI" id="CHEBI:15361"/>
        <dbReference type="ChEBI" id="CHEBI:15377"/>
        <dbReference type="ChEBI" id="CHEBI:15378"/>
        <dbReference type="ChEBI" id="CHEBI:30934"/>
        <dbReference type="ChEBI" id="CHEBI:57287"/>
        <dbReference type="ChEBI" id="CHEBI:57288"/>
        <dbReference type="EC" id="2.3.3.21"/>
    </reaction>
</comment>
<dbReference type="UniPathway" id="UPA00047">
    <property type="reaction ID" value="UER00066"/>
</dbReference>
<evidence type="ECO:0000313" key="12">
    <source>
        <dbReference type="EMBL" id="MBB6496278.1"/>
    </source>
</evidence>
<dbReference type="Gene3D" id="1.10.238.260">
    <property type="match status" value="1"/>
</dbReference>
<keyword evidence="6 7" id="KW-0100">Branched-chain amino acid biosynthesis</keyword>
<dbReference type="Pfam" id="PF22617">
    <property type="entry name" value="HCS_D2"/>
    <property type="match status" value="1"/>
</dbReference>
<dbReference type="Gene3D" id="3.30.160.270">
    <property type="match status" value="1"/>
</dbReference>
<dbReference type="AlphaFoldDB" id="A0A2L1CDP3"/>
<dbReference type="GO" id="GO:0043714">
    <property type="term" value="F:(R)-citramalate synthase activity"/>
    <property type="evidence" value="ECO:0007669"/>
    <property type="project" value="UniProtKB-EC"/>
</dbReference>
<dbReference type="InterPro" id="IPR000891">
    <property type="entry name" value="PYR_CT"/>
</dbReference>
<dbReference type="Pfam" id="PF00682">
    <property type="entry name" value="HMGL-like"/>
    <property type="match status" value="1"/>
</dbReference>
<dbReference type="SUPFAM" id="SSF51569">
    <property type="entry name" value="Aldolase"/>
    <property type="match status" value="1"/>
</dbReference>
<reference evidence="13" key="1">
    <citation type="journal article" date="2018" name="Genome Announc.">
        <title>Complete Genome Sequence of the Methanococcus maripaludis Type Strain JJ (DSM 2067), a Model for Selenoprotein Synthesis in Archaea.</title>
        <authorList>
            <person name="Poehlein A."/>
            <person name="Heym D."/>
            <person name="Quitzke V."/>
            <person name="Fersch J."/>
            <person name="Daniel R."/>
            <person name="Rother M."/>
        </authorList>
    </citation>
    <scope>NUCLEOTIDE SEQUENCE [LARGE SCALE GENOMIC DNA]</scope>
    <source>
        <strain evidence="13">DSM 2067</strain>
    </source>
</reference>
<evidence type="ECO:0000313" key="13">
    <source>
        <dbReference type="Proteomes" id="UP000239462"/>
    </source>
</evidence>
<reference evidence="11 14" key="3">
    <citation type="submission" date="2020-07" db="EMBL/GenBank/DDBJ databases">
        <title>Genomic Encyclopedia of Type Strains, Phase IV (KMG-V): Genome sequencing to study the core and pangenomes of soil and plant-associated prokaryotes.</title>
        <authorList>
            <person name="Whitman W."/>
        </authorList>
    </citation>
    <scope>NUCLEOTIDE SEQUENCE [LARGE SCALE GENOMIC DNA]</scope>
    <source>
        <strain evidence="11 14">C13</strain>
        <strain evidence="12 15">D1</strain>
    </source>
</reference>
<dbReference type="EMBL" id="CP026606">
    <property type="protein sequence ID" value="AVB77206.1"/>
    <property type="molecule type" value="Genomic_DNA"/>
</dbReference>
<dbReference type="CDD" id="cd07940">
    <property type="entry name" value="DRE_TIM_IPMS"/>
    <property type="match status" value="1"/>
</dbReference>
<dbReference type="PANTHER" id="PTHR42880:SF2">
    <property type="entry name" value="(R)-CITRAMALATE SYNTHASE CIMA"/>
    <property type="match status" value="1"/>
</dbReference>
<dbReference type="KEGG" id="mmad:MMJJ_18360"/>
<accession>A0A2L1CDP3</accession>
<dbReference type="SUPFAM" id="SSF110921">
    <property type="entry name" value="2-isopropylmalate synthase LeuA, allosteric (dimerisation) domain"/>
    <property type="match status" value="1"/>
</dbReference>
<evidence type="ECO:0000259" key="9">
    <source>
        <dbReference type="PROSITE" id="PS50991"/>
    </source>
</evidence>
<dbReference type="Proteomes" id="UP000590564">
    <property type="component" value="Unassembled WGS sequence"/>
</dbReference>
<dbReference type="Proteomes" id="UP000567099">
    <property type="component" value="Unassembled WGS sequence"/>
</dbReference>
<sequence>MVNIFDTTLRDGEQTPGVSLSPSEKLELAIKLDELGVNIIEAGSAITSKGEREAMKLVTGQNLNAEISSFVRALPVDIDAALSCDVDSVHLVVPTSDIHMTYKLRKSREENLKDAMHAVEYAKDHGLIVELSAEDATRSDVEFLKELFLKGEELKADRICVCDTVGILTPLKAIDLIKTMKNTIKIPVSIHCHNDFGMATANTISAISAGADQCHVTINGIGERAGNASLEEVVMSLKSLYDIETGIDTEKLHKISRIVSKYMKIPVPANKALVGDNAFAHEAGIHVDGLMKSTETYEPIHPETVGNRRKIILGKHSGKAALKYKLEIMNIGLSHEEFEETYSKIKAFGDLGKYISDVDLKTIINQVRGVELERKVILDEITVVSGNKVSPLASINLKFANDCNIKDNVREAAYGLGPVDAAINAVKKALTGVADIELEDYSVRAMTGGTDALIEVVVHLRKGNEVVEVKKAHGDVVMASVEAMMDGINLLI</sequence>
<dbReference type="PROSITE" id="PS00816">
    <property type="entry name" value="AIPM_HOMOCIT_SYNTH_2"/>
    <property type="match status" value="1"/>
</dbReference>
<dbReference type="PROSITE" id="PS50991">
    <property type="entry name" value="PYR_CT"/>
    <property type="match status" value="1"/>
</dbReference>
<evidence type="ECO:0000313" key="14">
    <source>
        <dbReference type="Proteomes" id="UP000567099"/>
    </source>
</evidence>
<name>A0A2L1CDP3_METMI</name>
<dbReference type="SMART" id="SM00917">
    <property type="entry name" value="LeuA_dimer"/>
    <property type="match status" value="1"/>
</dbReference>
<evidence type="ECO:0000256" key="2">
    <source>
        <dbReference type="ARBA" id="ARBA00011738"/>
    </source>
</evidence>
<dbReference type="RefSeq" id="WP_104838545.1">
    <property type="nucleotide sequence ID" value="NZ_CP026606.1"/>
</dbReference>
<dbReference type="InterPro" id="IPR036230">
    <property type="entry name" value="LeuA_allosteric_dom_sf"/>
</dbReference>
<dbReference type="Proteomes" id="UP000239462">
    <property type="component" value="Chromosome"/>
</dbReference>
<dbReference type="InterPro" id="IPR013785">
    <property type="entry name" value="Aldolase_TIM"/>
</dbReference>
<dbReference type="PANTHER" id="PTHR42880">
    <property type="entry name" value="HOMOCITRATE SYNTHASE"/>
    <property type="match status" value="1"/>
</dbReference>
<comment type="pathway">
    <text evidence="7">Amino-acid biosynthesis; L-isoleucine biosynthesis; 2-oxobutanoate from pyruvate: step 1/3.</text>
</comment>
<dbReference type="PROSITE" id="PS00815">
    <property type="entry name" value="AIPM_HOMOCIT_SYNTH_1"/>
    <property type="match status" value="1"/>
</dbReference>
<evidence type="ECO:0000256" key="4">
    <source>
        <dbReference type="ARBA" id="ARBA00022624"/>
    </source>
</evidence>
<evidence type="ECO:0000313" key="15">
    <source>
        <dbReference type="Proteomes" id="UP000590564"/>
    </source>
</evidence>
<dbReference type="EMBL" id="JACHED010000001">
    <property type="protein sequence ID" value="MBB6496278.1"/>
    <property type="molecule type" value="Genomic_DNA"/>
</dbReference>
<dbReference type="GO" id="GO:0003852">
    <property type="term" value="F:2-isopropylmalate synthase activity"/>
    <property type="evidence" value="ECO:0007669"/>
    <property type="project" value="InterPro"/>
</dbReference>
<keyword evidence="10" id="KW-0012">Acyltransferase</keyword>
<comment type="function">
    <text evidence="7">Catalyzes the condensation of pyruvate and acetyl-coenzyme A to form (R)-citramalate.</text>
</comment>
<dbReference type="HAMAP" id="MF_01028">
    <property type="entry name" value="CimA"/>
    <property type="match status" value="1"/>
</dbReference>
<reference evidence="10" key="2">
    <citation type="submission" date="2018-02" db="EMBL/GenBank/DDBJ databases">
        <title>Complete genome sequence of the Methanococcus maripaludis type strain JJ (DSM 2067), a model for selenoprotein synthesis in Archaea.</title>
        <authorList>
            <person name="Poehlein A."/>
            <person name="Heym D."/>
            <person name="Quitzke V."/>
            <person name="Fersch J."/>
            <person name="Daniel R."/>
            <person name="Rother M."/>
        </authorList>
    </citation>
    <scope>NUCLEOTIDE SEQUENCE [LARGE SCALE GENOMIC DNA]</scope>
    <source>
        <strain evidence="10">DSM 2067</strain>
    </source>
</reference>
<dbReference type="NCBIfam" id="TIGR02090">
    <property type="entry name" value="LEU1_arch"/>
    <property type="match status" value="1"/>
</dbReference>
<keyword evidence="4 7" id="KW-0412">Isoleucine biosynthesis</keyword>
<comment type="subunit">
    <text evidence="2 7">Homodimer.</text>
</comment>
<evidence type="ECO:0000256" key="1">
    <source>
        <dbReference type="ARBA" id="ARBA00006154"/>
    </source>
</evidence>
<evidence type="ECO:0000313" key="11">
    <source>
        <dbReference type="EMBL" id="MBA2863716.1"/>
    </source>
</evidence>
<dbReference type="EMBL" id="JACDUO010000001">
    <property type="protein sequence ID" value="MBA2863716.1"/>
    <property type="molecule type" value="Genomic_DNA"/>
</dbReference>
<dbReference type="InterPro" id="IPR024890">
    <property type="entry name" value="Citramalate_synthase_CimA"/>
</dbReference>
<dbReference type="Pfam" id="PF08502">
    <property type="entry name" value="LeuA_dimer"/>
    <property type="match status" value="1"/>
</dbReference>
<comment type="similarity">
    <text evidence="1 7 8">Belongs to the alpha-IPM synthase/homocitrate synthase family.</text>
</comment>
<dbReference type="InterPro" id="IPR002034">
    <property type="entry name" value="AIPM/Hcit_synth_CS"/>
</dbReference>
<keyword evidence="3 7" id="KW-0028">Amino-acid biosynthesis</keyword>
<evidence type="ECO:0000256" key="7">
    <source>
        <dbReference type="HAMAP-Rule" id="MF_01028"/>
    </source>
</evidence>
<evidence type="ECO:0000313" key="10">
    <source>
        <dbReference type="EMBL" id="AVB77206.1"/>
    </source>
</evidence>
<evidence type="ECO:0000256" key="3">
    <source>
        <dbReference type="ARBA" id="ARBA00022605"/>
    </source>
</evidence>
<dbReference type="Gene3D" id="3.20.20.70">
    <property type="entry name" value="Aldolase class I"/>
    <property type="match status" value="1"/>
</dbReference>
<dbReference type="NCBIfam" id="NF002085">
    <property type="entry name" value="PRK00915.1-2"/>
    <property type="match status" value="1"/>
</dbReference>
<protein>
    <recommendedName>
        <fullName evidence="7">Putative (R)-citramalate synthase CimA</fullName>
        <ecNumber evidence="7">2.3.3.21</ecNumber>
    </recommendedName>
</protein>
<dbReference type="InterPro" id="IPR011830">
    <property type="entry name" value="LEU1_arch"/>
</dbReference>